<organism evidence="5 6">
    <name type="scientific">Micromonospora pisi</name>
    <dbReference type="NCBI Taxonomy" id="589240"/>
    <lineage>
        <taxon>Bacteria</taxon>
        <taxon>Bacillati</taxon>
        <taxon>Actinomycetota</taxon>
        <taxon>Actinomycetes</taxon>
        <taxon>Micromonosporales</taxon>
        <taxon>Micromonosporaceae</taxon>
        <taxon>Micromonospora</taxon>
    </lineage>
</organism>
<proteinExistence type="predicted"/>
<dbReference type="CDD" id="cd04301">
    <property type="entry name" value="NAT_SF"/>
    <property type="match status" value="2"/>
</dbReference>
<evidence type="ECO:0000256" key="2">
    <source>
        <dbReference type="ARBA" id="ARBA00023315"/>
    </source>
</evidence>
<dbReference type="EMBL" id="RBKT01000001">
    <property type="protein sequence ID" value="RKR88856.1"/>
    <property type="molecule type" value="Genomic_DNA"/>
</dbReference>
<comment type="caution">
    <text evidence="5">The sequence shown here is derived from an EMBL/GenBank/DDBJ whole genome shotgun (WGS) entry which is preliminary data.</text>
</comment>
<gene>
    <name evidence="5" type="ORF">BDK92_3187</name>
</gene>
<sequence>MDHDFSIIELTEDDVPAVVTLCGEALDLPDDAAEAPVIVARLRDTTTLPGATIRRRTVGFVAVVGSATVGVVLGSIAHRDPSLGHVDLIAVHPTHRRQGIGRALLARIEGALSGLGAGEVLLAGNPPHYAWPGIDVRYTPAVCAAMALGYEQENIAWNMTADLSYDASPALRSTSTAEQRLADQGITVRRAEPDDAAMLVEFARETFGVGWGGEVADSIGRTGAGCHIAVRDRVPATVESRSDASGDGDPAVDGNGDGAVPGSDESTSPQVGAAAVEVLGFAAYGSSRPSWFGPMGTAPAAQGLGIGGVLLRRCLADQRAAGHERAEIGWVGPVPFYASNSGARIERVFFLYRKQL</sequence>
<feature type="domain" description="N-acetyltransferase" evidence="4">
    <location>
        <begin position="186"/>
        <end position="356"/>
    </location>
</feature>
<dbReference type="InterPro" id="IPR000182">
    <property type="entry name" value="GNAT_dom"/>
</dbReference>
<evidence type="ECO:0000313" key="6">
    <source>
        <dbReference type="Proteomes" id="UP000277671"/>
    </source>
</evidence>
<dbReference type="SUPFAM" id="SSF55729">
    <property type="entry name" value="Acyl-CoA N-acyltransferases (Nat)"/>
    <property type="match status" value="1"/>
</dbReference>
<dbReference type="PANTHER" id="PTHR43877">
    <property type="entry name" value="AMINOALKYLPHOSPHONATE N-ACETYLTRANSFERASE-RELATED-RELATED"/>
    <property type="match status" value="1"/>
</dbReference>
<evidence type="ECO:0000313" key="5">
    <source>
        <dbReference type="EMBL" id="RKR88856.1"/>
    </source>
</evidence>
<dbReference type="Pfam" id="PF00583">
    <property type="entry name" value="Acetyltransf_1"/>
    <property type="match status" value="1"/>
</dbReference>
<feature type="domain" description="N-acetyltransferase" evidence="4">
    <location>
        <begin position="5"/>
        <end position="172"/>
    </location>
</feature>
<dbReference type="Gene3D" id="3.40.630.30">
    <property type="match status" value="2"/>
</dbReference>
<keyword evidence="1 5" id="KW-0808">Transferase</keyword>
<dbReference type="PROSITE" id="PS51186">
    <property type="entry name" value="GNAT"/>
    <property type="match status" value="2"/>
</dbReference>
<protein>
    <submittedName>
        <fullName evidence="5">Putative N-acetyltransferase YhbS</fullName>
    </submittedName>
</protein>
<evidence type="ECO:0000256" key="3">
    <source>
        <dbReference type="SAM" id="MobiDB-lite"/>
    </source>
</evidence>
<evidence type="ECO:0000256" key="1">
    <source>
        <dbReference type="ARBA" id="ARBA00022679"/>
    </source>
</evidence>
<dbReference type="InterPro" id="IPR016181">
    <property type="entry name" value="Acyl_CoA_acyltransferase"/>
</dbReference>
<dbReference type="GO" id="GO:0016747">
    <property type="term" value="F:acyltransferase activity, transferring groups other than amino-acyl groups"/>
    <property type="evidence" value="ECO:0007669"/>
    <property type="project" value="InterPro"/>
</dbReference>
<dbReference type="Proteomes" id="UP000277671">
    <property type="component" value="Unassembled WGS sequence"/>
</dbReference>
<evidence type="ECO:0000259" key="4">
    <source>
        <dbReference type="PROSITE" id="PS51186"/>
    </source>
</evidence>
<feature type="region of interest" description="Disordered" evidence="3">
    <location>
        <begin position="236"/>
        <end position="269"/>
    </location>
</feature>
<dbReference type="RefSeq" id="WP_246017056.1">
    <property type="nucleotide sequence ID" value="NZ_RBKT01000001.1"/>
</dbReference>
<dbReference type="InterPro" id="IPR050832">
    <property type="entry name" value="Bact_Acetyltransf"/>
</dbReference>
<accession>A0A495JIK4</accession>
<keyword evidence="2" id="KW-0012">Acyltransferase</keyword>
<name>A0A495JIK4_9ACTN</name>
<reference evidence="5 6" key="1">
    <citation type="submission" date="2018-10" db="EMBL/GenBank/DDBJ databases">
        <title>Sequencing the genomes of 1000 actinobacteria strains.</title>
        <authorList>
            <person name="Klenk H.-P."/>
        </authorList>
    </citation>
    <scope>NUCLEOTIDE SEQUENCE [LARGE SCALE GENOMIC DNA]</scope>
    <source>
        <strain evidence="5 6">DSM 45175</strain>
    </source>
</reference>
<dbReference type="AlphaFoldDB" id="A0A495JIK4"/>
<keyword evidence="6" id="KW-1185">Reference proteome</keyword>